<feature type="transmembrane region" description="Helical" evidence="1">
    <location>
        <begin position="44"/>
        <end position="77"/>
    </location>
</feature>
<evidence type="ECO:0000313" key="3">
    <source>
        <dbReference type="Proteomes" id="UP000463983"/>
    </source>
</evidence>
<sequence>MKGKVFWLFLSLMVSVLVESSVWLWPWSLWVMWWWLGRVDDRVLLWLAVITGVLLDVMLGRLVGIAAIWLWLVIVVAMLLQRWFAGESGVERVWVVVNSLVWGWFFGGVRGVMGMGLLLGISVVVVLMSSWRSWGREIRLRK</sequence>
<evidence type="ECO:0000313" key="2">
    <source>
        <dbReference type="EMBL" id="QHO63758.1"/>
    </source>
</evidence>
<keyword evidence="1" id="KW-0472">Membrane</keyword>
<keyword evidence="1" id="KW-0812">Transmembrane</keyword>
<dbReference type="EMBL" id="CP047901">
    <property type="protein sequence ID" value="QHO63758.1"/>
    <property type="molecule type" value="Genomic_DNA"/>
</dbReference>
<organism evidence="2 3">
    <name type="scientific">Candidatus Chazhemtobacterium aquaticus</name>
    <dbReference type="NCBI Taxonomy" id="2715735"/>
    <lineage>
        <taxon>Bacteria</taxon>
        <taxon>Candidatus Chazhemtobacteraceae</taxon>
        <taxon>Candidatus Chazhemtobacterium</taxon>
    </lineage>
</organism>
<dbReference type="AlphaFoldDB" id="A0A857NI99"/>
<keyword evidence="1" id="KW-1133">Transmembrane helix</keyword>
<dbReference type="Proteomes" id="UP000463983">
    <property type="component" value="Chromosome"/>
</dbReference>
<name>A0A857NI99_9BACT</name>
<keyword evidence="3" id="KW-1185">Reference proteome</keyword>
<dbReference type="KEGG" id="caqa:MICH65_0777"/>
<reference evidence="3" key="1">
    <citation type="journal article" date="2020" name="Microorganisms">
        <title>Complete Genome of a Member of a New Bacterial Lineage in the Microgenomates Group Reveals an Unusual Nucleotide Composition Disparity Between Two Strands of DNA and Limited Metabolic Potential.</title>
        <authorList>
            <person name="Kadnikov V.V."/>
            <person name="Mardanov A.V."/>
            <person name="Beletsky A.V."/>
            <person name="Karnachuk O.V."/>
            <person name="Ravin N.V."/>
        </authorList>
    </citation>
    <scope>NUCLEOTIDE SEQUENCE [LARGE SCALE GENOMIC DNA]</scope>
</reference>
<proteinExistence type="predicted"/>
<evidence type="ECO:0000256" key="1">
    <source>
        <dbReference type="SAM" id="Phobius"/>
    </source>
</evidence>
<accession>A0A857NI99</accession>
<feature type="transmembrane region" description="Helical" evidence="1">
    <location>
        <begin position="112"/>
        <end position="131"/>
    </location>
</feature>
<gene>
    <name evidence="2" type="ORF">MICH65_0777</name>
</gene>
<dbReference type="RefSeq" id="WP_161932119.1">
    <property type="nucleotide sequence ID" value="NZ_CP047901.1"/>
</dbReference>
<protein>
    <submittedName>
        <fullName evidence="2">Rod shape-determining protein MreD</fullName>
    </submittedName>
</protein>